<proteinExistence type="predicted"/>
<accession>A0A2T3HHE1</accession>
<keyword evidence="3" id="KW-1185">Reference proteome</keyword>
<keyword evidence="1" id="KW-0732">Signal</keyword>
<organism evidence="2 3">
    <name type="scientific">Pedobacter yulinensis</name>
    <dbReference type="NCBI Taxonomy" id="2126353"/>
    <lineage>
        <taxon>Bacteria</taxon>
        <taxon>Pseudomonadati</taxon>
        <taxon>Bacteroidota</taxon>
        <taxon>Sphingobacteriia</taxon>
        <taxon>Sphingobacteriales</taxon>
        <taxon>Sphingobacteriaceae</taxon>
        <taxon>Pedobacter</taxon>
    </lineage>
</organism>
<protein>
    <recommendedName>
        <fullName evidence="4">Porin</fullName>
    </recommendedName>
</protein>
<gene>
    <name evidence="2" type="ORF">C7T94_16790</name>
</gene>
<feature type="chain" id="PRO_5015717121" description="Porin" evidence="1">
    <location>
        <begin position="24"/>
        <end position="381"/>
    </location>
</feature>
<evidence type="ECO:0000256" key="1">
    <source>
        <dbReference type="SAM" id="SignalP"/>
    </source>
</evidence>
<name>A0A2T3HHE1_9SPHI</name>
<evidence type="ECO:0000313" key="2">
    <source>
        <dbReference type="EMBL" id="PST81857.1"/>
    </source>
</evidence>
<dbReference type="RefSeq" id="WP_107216830.1">
    <property type="nucleotide sequence ID" value="NZ_KZ686271.1"/>
</dbReference>
<dbReference type="AlphaFoldDB" id="A0A2T3HHE1"/>
<evidence type="ECO:0008006" key="4">
    <source>
        <dbReference type="Google" id="ProtNLM"/>
    </source>
</evidence>
<feature type="signal peptide" evidence="1">
    <location>
        <begin position="1"/>
        <end position="23"/>
    </location>
</feature>
<dbReference type="Proteomes" id="UP000240912">
    <property type="component" value="Unassembled WGS sequence"/>
</dbReference>
<reference evidence="2 3" key="1">
    <citation type="submission" date="2018-03" db="EMBL/GenBank/DDBJ databases">
        <authorList>
            <person name="Keele B.F."/>
        </authorList>
    </citation>
    <scope>NUCLEOTIDE SEQUENCE [LARGE SCALE GENOMIC DNA]</scope>
    <source>
        <strain evidence="2 3">YL28-9</strain>
    </source>
</reference>
<sequence length="381" mass="43773">MTMNLRPWAVLLIAVASWLPAAAQFDNTAFYNRITTDSTETGSLSLDFYNFNYVRNYEFFGPFQDGYTLYGTQLQPRLVYQVHPNLVISAGAWLRKDFGANGITDAKPLFQLKYQKASTSLIFGSLEGGLHHRYIEPLYDFERQLTNPVEYGTQFIIDKEKFFLDAWIAWQKMIYKPSPVKEEILAGLSVEKAAVKNESLQLSFPAQLMVYHQGGQIDTLKSVPLSTVFNGSAGFKLHKTSAGFLAEVFTDNYVVAYKDFSPEKRRAYDAGFGLWLNAGLRTQKFGTLITSFWHGNNFISIKGMPLFQSVSQNMGLEGYTEQKRDILMFRYAYQKELLPKLFLDIRLEPHLDLSSPKVSQLEFSNSFFLTYREDFRLFKRK</sequence>
<comment type="caution">
    <text evidence="2">The sequence shown here is derived from an EMBL/GenBank/DDBJ whole genome shotgun (WGS) entry which is preliminary data.</text>
</comment>
<dbReference type="EMBL" id="PYLS01000007">
    <property type="protein sequence ID" value="PST81857.1"/>
    <property type="molecule type" value="Genomic_DNA"/>
</dbReference>
<dbReference type="OrthoDB" id="1111796at2"/>
<evidence type="ECO:0000313" key="3">
    <source>
        <dbReference type="Proteomes" id="UP000240912"/>
    </source>
</evidence>